<dbReference type="EMBL" id="GBXM01010544">
    <property type="protein sequence ID" value="JAH98033.1"/>
    <property type="molecule type" value="Transcribed_RNA"/>
</dbReference>
<evidence type="ECO:0000313" key="1">
    <source>
        <dbReference type="EMBL" id="JAH98033.1"/>
    </source>
</evidence>
<sequence length="99" mass="11034">MHTVHVRLLHLWRPRCFNHIVLSLDPSVCLTPSFKVVPCTSFPVVPFVSSGSFSKLLISGCIERGRCRWFPPPPSAPEASKRFFSESPPFARGLLPADS</sequence>
<reference evidence="1" key="1">
    <citation type="submission" date="2014-11" db="EMBL/GenBank/DDBJ databases">
        <authorList>
            <person name="Amaro Gonzalez C."/>
        </authorList>
    </citation>
    <scope>NUCLEOTIDE SEQUENCE</scope>
</reference>
<name>A0A0E9X8K6_ANGAN</name>
<organism evidence="1">
    <name type="scientific">Anguilla anguilla</name>
    <name type="common">European freshwater eel</name>
    <name type="synonym">Muraena anguilla</name>
    <dbReference type="NCBI Taxonomy" id="7936"/>
    <lineage>
        <taxon>Eukaryota</taxon>
        <taxon>Metazoa</taxon>
        <taxon>Chordata</taxon>
        <taxon>Craniata</taxon>
        <taxon>Vertebrata</taxon>
        <taxon>Euteleostomi</taxon>
        <taxon>Actinopterygii</taxon>
        <taxon>Neopterygii</taxon>
        <taxon>Teleostei</taxon>
        <taxon>Anguilliformes</taxon>
        <taxon>Anguillidae</taxon>
        <taxon>Anguilla</taxon>
    </lineage>
</organism>
<accession>A0A0E9X8K6</accession>
<proteinExistence type="predicted"/>
<reference evidence="1" key="2">
    <citation type="journal article" date="2015" name="Fish Shellfish Immunol.">
        <title>Early steps in the European eel (Anguilla anguilla)-Vibrio vulnificus interaction in the gills: Role of the RtxA13 toxin.</title>
        <authorList>
            <person name="Callol A."/>
            <person name="Pajuelo D."/>
            <person name="Ebbesson L."/>
            <person name="Teles M."/>
            <person name="MacKenzie S."/>
            <person name="Amaro C."/>
        </authorList>
    </citation>
    <scope>NUCLEOTIDE SEQUENCE</scope>
</reference>
<protein>
    <submittedName>
        <fullName evidence="1">Uncharacterized protein</fullName>
    </submittedName>
</protein>
<dbReference type="AlphaFoldDB" id="A0A0E9X8K6"/>